<feature type="signal peptide" evidence="2">
    <location>
        <begin position="1"/>
        <end position="25"/>
    </location>
</feature>
<evidence type="ECO:0000313" key="5">
    <source>
        <dbReference type="EMBL" id="WGI19109.1"/>
    </source>
</evidence>
<organism evidence="5 6">
    <name type="scientific">Latilactobacillus sakei</name>
    <name type="common">Lactobacillus sakei</name>
    <dbReference type="NCBI Taxonomy" id="1599"/>
    <lineage>
        <taxon>Bacteria</taxon>
        <taxon>Bacillati</taxon>
        <taxon>Bacillota</taxon>
        <taxon>Bacilli</taxon>
        <taxon>Lactobacillales</taxon>
        <taxon>Lactobacillaceae</taxon>
        <taxon>Latilactobacillus</taxon>
    </lineage>
</organism>
<dbReference type="InterPro" id="IPR010317">
    <property type="entry name" value="WxLIP_PGBD"/>
</dbReference>
<sequence>MKKSRRFFLPLLLVLFFLAPTKAWADTANFSIKKIDTPEQTKEADFYDILAKPNQNTKLVTNVINASNQSATYTVTLRNGVTNNSGQIAYVSRDQSNSGQTLNKLNPAAVKVTVPANSKKDVIIPIKMPATTYSGIILGAIHVEKEMAQQKQPTKKTQIVNHYGIEIPVVVRTMPSSAPQTKLQLKKVTAGLDMNKHSAVLATLYNESNWVLTPLKVDAKVYRKSNHKLLYSSHKKGLEMAPNSSFNYAIEPGDKPLKAGTYLLDMTAKSDKKTWHFTSEFTIKRATLKENAKDELKSPEKKQHLNIIWLIVGFSILLLILIILYLLYKLRQKSKE</sequence>
<dbReference type="InterPro" id="IPR021759">
    <property type="entry name" value="WxLIP_HBD"/>
</dbReference>
<dbReference type="Pfam" id="PF06030">
    <property type="entry name" value="WxLIP_PGBD"/>
    <property type="match status" value="1"/>
</dbReference>
<dbReference type="Proteomes" id="UP001179858">
    <property type="component" value="Chromosome"/>
</dbReference>
<keyword evidence="1" id="KW-0472">Membrane</keyword>
<evidence type="ECO:0000256" key="1">
    <source>
        <dbReference type="SAM" id="Phobius"/>
    </source>
</evidence>
<gene>
    <name evidence="5" type="ORF">QBD03_10330</name>
</gene>
<keyword evidence="1" id="KW-1133">Transmembrane helix</keyword>
<evidence type="ECO:0000256" key="2">
    <source>
        <dbReference type="SAM" id="SignalP"/>
    </source>
</evidence>
<dbReference type="AlphaFoldDB" id="A0AAF0GNA3"/>
<feature type="transmembrane region" description="Helical" evidence="1">
    <location>
        <begin position="307"/>
        <end position="328"/>
    </location>
</feature>
<accession>A0AAF0GNA3</accession>
<evidence type="ECO:0000259" key="4">
    <source>
        <dbReference type="Pfam" id="PF11797"/>
    </source>
</evidence>
<dbReference type="EMBL" id="CP122959">
    <property type="protein sequence ID" value="WGI19109.1"/>
    <property type="molecule type" value="Genomic_DNA"/>
</dbReference>
<feature type="chain" id="PRO_5042214270" evidence="2">
    <location>
        <begin position="26"/>
        <end position="336"/>
    </location>
</feature>
<dbReference type="RefSeq" id="WP_280102858.1">
    <property type="nucleotide sequence ID" value="NZ_CP122959.1"/>
</dbReference>
<evidence type="ECO:0000259" key="3">
    <source>
        <dbReference type="Pfam" id="PF06030"/>
    </source>
</evidence>
<feature type="domain" description="WxL Interacting Protein peptidoglycan binding" evidence="3">
    <location>
        <begin position="30"/>
        <end position="145"/>
    </location>
</feature>
<protein>
    <submittedName>
        <fullName evidence="5">DUF916 and DUF3324 domain-containing protein</fullName>
    </submittedName>
</protein>
<name>A0AAF0GNA3_LATSK</name>
<proteinExistence type="predicted"/>
<evidence type="ECO:0000313" key="6">
    <source>
        <dbReference type="Proteomes" id="UP001179858"/>
    </source>
</evidence>
<dbReference type="Pfam" id="PF11797">
    <property type="entry name" value="WxLIP_HBD"/>
    <property type="match status" value="1"/>
</dbReference>
<keyword evidence="2" id="KW-0732">Signal</keyword>
<keyword evidence="1" id="KW-0812">Transmembrane</keyword>
<feature type="domain" description="WxL Interacting Protein host binding" evidence="4">
    <location>
        <begin position="155"/>
        <end position="291"/>
    </location>
</feature>
<reference evidence="5" key="1">
    <citation type="submission" date="2023-04" db="EMBL/GenBank/DDBJ databases">
        <title>Novel strain of Lactilactobacillus sakei and use thereof.</title>
        <authorList>
            <person name="Kim S.Y."/>
        </authorList>
    </citation>
    <scope>NUCLEOTIDE SEQUENCE</scope>
    <source>
        <strain evidence="5">HUP1</strain>
    </source>
</reference>